<comment type="similarity">
    <text evidence="1">Belongs to the thioesterase family.</text>
</comment>
<dbReference type="Gene3D" id="3.40.50.1820">
    <property type="entry name" value="alpha/beta hydrolase"/>
    <property type="match status" value="1"/>
</dbReference>
<dbReference type="InterPro" id="IPR029058">
    <property type="entry name" value="AB_hydrolase_fold"/>
</dbReference>
<keyword evidence="3" id="KW-0378">Hydrolase</keyword>
<name>A0A7K2IYU3_9ACTN</name>
<evidence type="ECO:0000259" key="2">
    <source>
        <dbReference type="Pfam" id="PF00975"/>
    </source>
</evidence>
<dbReference type="RefSeq" id="WP_161111924.1">
    <property type="nucleotide sequence ID" value="NZ_JBHWJG010000001.1"/>
</dbReference>
<evidence type="ECO:0000256" key="1">
    <source>
        <dbReference type="ARBA" id="ARBA00007169"/>
    </source>
</evidence>
<dbReference type="GO" id="GO:0008610">
    <property type="term" value="P:lipid biosynthetic process"/>
    <property type="evidence" value="ECO:0007669"/>
    <property type="project" value="TreeGrafter"/>
</dbReference>
<dbReference type="Proteomes" id="UP000467124">
    <property type="component" value="Unassembled WGS sequence"/>
</dbReference>
<protein>
    <submittedName>
        <fullName evidence="3">Alpha/beta fold hydrolase</fullName>
    </submittedName>
</protein>
<dbReference type="EMBL" id="WWHY01000001">
    <property type="protein sequence ID" value="MYR35148.1"/>
    <property type="molecule type" value="Genomic_DNA"/>
</dbReference>
<comment type="caution">
    <text evidence="3">The sequence shown here is derived from an EMBL/GenBank/DDBJ whole genome shotgun (WGS) entry which is preliminary data.</text>
</comment>
<dbReference type="GO" id="GO:0016787">
    <property type="term" value="F:hydrolase activity"/>
    <property type="evidence" value="ECO:0007669"/>
    <property type="project" value="UniProtKB-KW"/>
</dbReference>
<feature type="domain" description="Thioesterase" evidence="2">
    <location>
        <begin position="18"/>
        <end position="239"/>
    </location>
</feature>
<reference evidence="3 4" key="1">
    <citation type="journal article" date="2019" name="Nat. Commun.">
        <title>The antimicrobial potential of Streptomyces from insect microbiomes.</title>
        <authorList>
            <person name="Chevrette M.G."/>
            <person name="Carlson C.M."/>
            <person name="Ortega H.E."/>
            <person name="Thomas C."/>
            <person name="Ananiev G.E."/>
            <person name="Barns K.J."/>
            <person name="Book A.J."/>
            <person name="Cagnazzo J."/>
            <person name="Carlos C."/>
            <person name="Flanigan W."/>
            <person name="Grubbs K.J."/>
            <person name="Horn H.A."/>
            <person name="Hoffmann F.M."/>
            <person name="Klassen J.L."/>
            <person name="Knack J.J."/>
            <person name="Lewin G.R."/>
            <person name="McDonald B.R."/>
            <person name="Muller L."/>
            <person name="Melo W.G.P."/>
            <person name="Pinto-Tomas A.A."/>
            <person name="Schmitz A."/>
            <person name="Wendt-Pienkowski E."/>
            <person name="Wildman S."/>
            <person name="Zhao M."/>
            <person name="Zhang F."/>
            <person name="Bugni T.S."/>
            <person name="Andes D.R."/>
            <person name="Pupo M.T."/>
            <person name="Currie C.R."/>
        </authorList>
    </citation>
    <scope>NUCLEOTIDE SEQUENCE [LARGE SCALE GENOMIC DNA]</scope>
    <source>
        <strain evidence="3 4">SID5840</strain>
    </source>
</reference>
<accession>A0A7K2IYU3</accession>
<dbReference type="PANTHER" id="PTHR11487:SF0">
    <property type="entry name" value="S-ACYL FATTY ACID SYNTHASE THIOESTERASE, MEDIUM CHAIN"/>
    <property type="match status" value="1"/>
</dbReference>
<dbReference type="InterPro" id="IPR012223">
    <property type="entry name" value="TEII"/>
</dbReference>
<evidence type="ECO:0000313" key="4">
    <source>
        <dbReference type="Proteomes" id="UP000467124"/>
    </source>
</evidence>
<dbReference type="Pfam" id="PF00975">
    <property type="entry name" value="Thioesterase"/>
    <property type="match status" value="1"/>
</dbReference>
<evidence type="ECO:0000313" key="3">
    <source>
        <dbReference type="EMBL" id="MYR35148.1"/>
    </source>
</evidence>
<proteinExistence type="inferred from homology"/>
<sequence>MPEGALTRIRPVPHSTLRIFVLHHAGGSHLGYRGWVRHFPADWEVCLLDAPGRARRIDAEPLREAGALADHLCEVVRPELDRPYALFGHSMGALVAYEMTRRLTDTPPIWLGASAWSPTPGVERRRPRHLFSAEGLREVIVRMGGTPRSALEDPDLWSYVEPLMRADLELVDTWNPDPRAAPLTVPVSVFGGADDQGMPPERLSGWADHVEGDIRHHTLPGGHFYFTGRTGALVERITEDIRSVLRRAPGRV</sequence>
<organism evidence="3 4">
    <name type="scientific">Nocardiopsis alba</name>
    <dbReference type="NCBI Taxonomy" id="53437"/>
    <lineage>
        <taxon>Bacteria</taxon>
        <taxon>Bacillati</taxon>
        <taxon>Actinomycetota</taxon>
        <taxon>Actinomycetes</taxon>
        <taxon>Streptosporangiales</taxon>
        <taxon>Nocardiopsidaceae</taxon>
        <taxon>Nocardiopsis</taxon>
    </lineage>
</organism>
<dbReference type="InterPro" id="IPR001031">
    <property type="entry name" value="Thioesterase"/>
</dbReference>
<dbReference type="AlphaFoldDB" id="A0A7K2IYU3"/>
<dbReference type="PANTHER" id="PTHR11487">
    <property type="entry name" value="THIOESTERASE"/>
    <property type="match status" value="1"/>
</dbReference>
<gene>
    <name evidence="3" type="ORF">GTW20_23515</name>
</gene>
<dbReference type="SUPFAM" id="SSF53474">
    <property type="entry name" value="alpha/beta-Hydrolases"/>
    <property type="match status" value="1"/>
</dbReference>